<dbReference type="VEuPathDB" id="FungiDB:jhhlp_001890"/>
<gene>
    <name evidence="3" type="ORF">jhhlp_001890</name>
</gene>
<feature type="compositionally biased region" description="Acidic residues" evidence="1">
    <location>
        <begin position="388"/>
        <end position="400"/>
    </location>
</feature>
<keyword evidence="4" id="KW-1185">Reference proteome</keyword>
<protein>
    <recommendedName>
        <fullName evidence="2">DUF1996 domain-containing protein</fullName>
    </recommendedName>
</protein>
<evidence type="ECO:0000313" key="4">
    <source>
        <dbReference type="Proteomes" id="UP000233524"/>
    </source>
</evidence>
<name>A0A2N3NCH5_9PEZI</name>
<evidence type="ECO:0000256" key="1">
    <source>
        <dbReference type="SAM" id="MobiDB-lite"/>
    </source>
</evidence>
<dbReference type="PANTHER" id="PTHR43662:SF11">
    <property type="entry name" value="WSC DOMAIN-CONTAINING PROTEIN"/>
    <property type="match status" value="1"/>
</dbReference>
<dbReference type="AlphaFoldDB" id="A0A2N3NCH5"/>
<organism evidence="3 4">
    <name type="scientific">Lomentospora prolificans</name>
    <dbReference type="NCBI Taxonomy" id="41688"/>
    <lineage>
        <taxon>Eukaryota</taxon>
        <taxon>Fungi</taxon>
        <taxon>Dikarya</taxon>
        <taxon>Ascomycota</taxon>
        <taxon>Pezizomycotina</taxon>
        <taxon>Sordariomycetes</taxon>
        <taxon>Hypocreomycetidae</taxon>
        <taxon>Microascales</taxon>
        <taxon>Microascaceae</taxon>
        <taxon>Lomentospora</taxon>
    </lineage>
</organism>
<evidence type="ECO:0000259" key="2">
    <source>
        <dbReference type="Pfam" id="PF09362"/>
    </source>
</evidence>
<proteinExistence type="predicted"/>
<feature type="domain" description="DUF1996" evidence="2">
    <location>
        <begin position="40"/>
        <end position="304"/>
    </location>
</feature>
<reference evidence="3 4" key="1">
    <citation type="journal article" date="2017" name="G3 (Bethesda)">
        <title>First Draft Genome Sequence of the Pathogenic Fungus Lomentospora prolificans (Formerly Scedosporium prolificans).</title>
        <authorList>
            <person name="Luo R."/>
            <person name="Zimin A."/>
            <person name="Workman R."/>
            <person name="Fan Y."/>
            <person name="Pertea G."/>
            <person name="Grossman N."/>
            <person name="Wear M.P."/>
            <person name="Jia B."/>
            <person name="Miller H."/>
            <person name="Casadevall A."/>
            <person name="Timp W."/>
            <person name="Zhang S.X."/>
            <person name="Salzberg S.L."/>
        </authorList>
    </citation>
    <scope>NUCLEOTIDE SEQUENCE [LARGE SCALE GENOMIC DNA]</scope>
    <source>
        <strain evidence="3 4">JHH-5317</strain>
    </source>
</reference>
<accession>A0A2N3NCH5</accession>
<dbReference type="PANTHER" id="PTHR43662">
    <property type="match status" value="1"/>
</dbReference>
<dbReference type="Proteomes" id="UP000233524">
    <property type="component" value="Unassembled WGS sequence"/>
</dbReference>
<dbReference type="OrthoDB" id="74764at2759"/>
<dbReference type="InParanoid" id="A0A2N3NCH5"/>
<dbReference type="STRING" id="41688.A0A2N3NCH5"/>
<feature type="compositionally biased region" description="Polar residues" evidence="1">
    <location>
        <begin position="374"/>
        <end position="386"/>
    </location>
</feature>
<sequence length="468" mass="50011">MRYSTIMGAAMFGAALAAKDSRTFSVMRFNGKEIFNGRVDPIVNPGGTSPHEHTVFGGSAFGPDATGASMAQSKCTNAKLKGDKSAYWAPRLYFHDKAAGTFEPVPVFYTNIYYFFDATDDDIKAFPQGLSILAGDTKTRTAPETGGSANLDPKDGPINNIMWTCPRDNLDVPGWPVGSDGTTAGMQDPNNKGQGVGFPSANCDGFASPLRADIHFPSCYNPEAGLTNYQENMAWPSSKGASAGGRVNCPEGYIHVPHLFMEVYWDTPSFSDRWTPSESGEQPFVLSNGDVTGYSLHADFLAAWDEDLLQNIIDNCNTAHAGMETCPGVADQVNTEECECENAATFRTASTGSITALPGDNPLSGFKYGAAPASSGSSTNDTPVSNSSDEDDSEEVDITEQDAQAAQPESPAVTGAPEPNKPAPVCVTRTKTVVETVTVYEDAVPTPEARKMRRHMHKHAARHGARMS</sequence>
<comment type="caution">
    <text evidence="3">The sequence shown here is derived from an EMBL/GenBank/DDBJ whole genome shotgun (WGS) entry which is preliminary data.</text>
</comment>
<evidence type="ECO:0000313" key="3">
    <source>
        <dbReference type="EMBL" id="PKS10140.1"/>
    </source>
</evidence>
<dbReference type="InterPro" id="IPR018535">
    <property type="entry name" value="DUF1996"/>
</dbReference>
<dbReference type="EMBL" id="NLAX01000008">
    <property type="protein sequence ID" value="PKS10140.1"/>
    <property type="molecule type" value="Genomic_DNA"/>
</dbReference>
<dbReference type="Pfam" id="PF09362">
    <property type="entry name" value="DUF1996"/>
    <property type="match status" value="1"/>
</dbReference>
<feature type="region of interest" description="Disordered" evidence="1">
    <location>
        <begin position="367"/>
        <end position="424"/>
    </location>
</feature>